<accession>A0A6U2DQB0</accession>
<feature type="signal peptide" evidence="1">
    <location>
        <begin position="1"/>
        <end position="21"/>
    </location>
</feature>
<gene>
    <name evidence="2" type="ORF">TDUB1175_LOCUS11683</name>
    <name evidence="3" type="ORF">TDUB1175_LOCUS11684</name>
</gene>
<protein>
    <submittedName>
        <fullName evidence="2">Uncharacterized protein</fullName>
    </submittedName>
</protein>
<name>A0A6U2DQB0_9STRA</name>
<reference evidence="2" key="1">
    <citation type="submission" date="2021-01" db="EMBL/GenBank/DDBJ databases">
        <authorList>
            <person name="Corre E."/>
            <person name="Pelletier E."/>
            <person name="Niang G."/>
            <person name="Scheremetjew M."/>
            <person name="Finn R."/>
            <person name="Kale V."/>
            <person name="Holt S."/>
            <person name="Cochrane G."/>
            <person name="Meng A."/>
            <person name="Brown T."/>
            <person name="Cohen L."/>
        </authorList>
    </citation>
    <scope>NUCLEOTIDE SEQUENCE</scope>
    <source>
        <strain evidence="2">CCMP147</strain>
    </source>
</reference>
<feature type="chain" id="PRO_5036191925" evidence="1">
    <location>
        <begin position="22"/>
        <end position="109"/>
    </location>
</feature>
<evidence type="ECO:0000256" key="1">
    <source>
        <dbReference type="SAM" id="SignalP"/>
    </source>
</evidence>
<organism evidence="2">
    <name type="scientific">Pseudictyota dubia</name>
    <dbReference type="NCBI Taxonomy" id="2749911"/>
    <lineage>
        <taxon>Eukaryota</taxon>
        <taxon>Sar</taxon>
        <taxon>Stramenopiles</taxon>
        <taxon>Ochrophyta</taxon>
        <taxon>Bacillariophyta</taxon>
        <taxon>Mediophyceae</taxon>
        <taxon>Biddulphiophycidae</taxon>
        <taxon>Eupodiscales</taxon>
        <taxon>Odontellaceae</taxon>
        <taxon>Pseudictyota</taxon>
    </lineage>
</organism>
<proteinExistence type="predicted"/>
<evidence type="ECO:0000313" key="3">
    <source>
        <dbReference type="EMBL" id="CAD8312895.1"/>
    </source>
</evidence>
<dbReference type="EMBL" id="HBED01023507">
    <property type="protein sequence ID" value="CAD8312894.1"/>
    <property type="molecule type" value="Transcribed_RNA"/>
</dbReference>
<keyword evidence="1" id="KW-0732">Signal</keyword>
<dbReference type="PROSITE" id="PS51257">
    <property type="entry name" value="PROKAR_LIPOPROTEIN"/>
    <property type="match status" value="1"/>
</dbReference>
<dbReference type="AlphaFoldDB" id="A0A6U2DQB0"/>
<sequence>MSAMRTIALLTALFACSNIHAGAFIPRPRVARNVVLRMCPGGNDEEDPTKVWYAGIADGIQNILTNSPLNEGKKALVRSLAGDYDREAIRAKLEGLINDHPVLMLSFVK</sequence>
<dbReference type="EMBL" id="HBED01023508">
    <property type="protein sequence ID" value="CAD8312895.1"/>
    <property type="molecule type" value="Transcribed_RNA"/>
</dbReference>
<evidence type="ECO:0000313" key="2">
    <source>
        <dbReference type="EMBL" id="CAD8312894.1"/>
    </source>
</evidence>